<dbReference type="GO" id="GO:0004693">
    <property type="term" value="F:cyclin-dependent protein serine/threonine kinase activity"/>
    <property type="evidence" value="ECO:0007669"/>
    <property type="project" value="TreeGrafter"/>
</dbReference>
<keyword evidence="2" id="KW-0723">Serine/threonine-protein kinase</keyword>
<dbReference type="GO" id="GO:0005524">
    <property type="term" value="F:ATP binding"/>
    <property type="evidence" value="ECO:0007669"/>
    <property type="project" value="UniProtKB-KW"/>
</dbReference>
<dbReference type="PANTHER" id="PTHR24056:SF233">
    <property type="entry name" value="CYCLIN-DEPENDENT KINASE 9"/>
    <property type="match status" value="1"/>
</dbReference>
<keyword evidence="3" id="KW-0808">Transferase</keyword>
<dbReference type="InterPro" id="IPR050108">
    <property type="entry name" value="CDK"/>
</dbReference>
<evidence type="ECO:0000256" key="4">
    <source>
        <dbReference type="ARBA" id="ARBA00022741"/>
    </source>
</evidence>
<sequence>MIDSGAYGQVILAYDYLFQTKVLYRYLKASNIFVDLDGHVRIEPFCFARVSKRRGKCTNDSVCIRWYRASELVLCDGTYTSAMDMWSTKYDANLINKIAISNHAVMISDGFFLHDNNKQPVNMIVQFEPQKPSGNFMFDYYKKKRQDLTPLTIDTTTPKEPEKLGVASCITPDLDKLFNLYTKILDPEESDRDGLS</sequence>
<dbReference type="Gene3D" id="1.10.510.10">
    <property type="entry name" value="Transferase(Phosphotransferase) domain 1"/>
    <property type="match status" value="1"/>
</dbReference>
<accession>A0A817KDK2</accession>
<dbReference type="InterPro" id="IPR011009">
    <property type="entry name" value="Kinase-like_dom_sf"/>
</dbReference>
<gene>
    <name evidence="8" type="ORF">TIS948_LOCUS1149</name>
</gene>
<dbReference type="PROSITE" id="PS50011">
    <property type="entry name" value="PROTEIN_KINASE_DOM"/>
    <property type="match status" value="1"/>
</dbReference>
<evidence type="ECO:0000313" key="8">
    <source>
        <dbReference type="EMBL" id="CAF2994680.1"/>
    </source>
</evidence>
<evidence type="ECO:0000256" key="3">
    <source>
        <dbReference type="ARBA" id="ARBA00022679"/>
    </source>
</evidence>
<dbReference type="SUPFAM" id="SSF56112">
    <property type="entry name" value="Protein kinase-like (PK-like)"/>
    <property type="match status" value="1"/>
</dbReference>
<dbReference type="InterPro" id="IPR000719">
    <property type="entry name" value="Prot_kinase_dom"/>
</dbReference>
<keyword evidence="4" id="KW-0547">Nucleotide-binding</keyword>
<keyword evidence="5" id="KW-0418">Kinase</keyword>
<dbReference type="Proteomes" id="UP000663825">
    <property type="component" value="Unassembled WGS sequence"/>
</dbReference>
<dbReference type="AlphaFoldDB" id="A0A817KDK2"/>
<evidence type="ECO:0000256" key="5">
    <source>
        <dbReference type="ARBA" id="ARBA00022777"/>
    </source>
</evidence>
<evidence type="ECO:0000256" key="6">
    <source>
        <dbReference type="ARBA" id="ARBA00022840"/>
    </source>
</evidence>
<evidence type="ECO:0000313" key="9">
    <source>
        <dbReference type="Proteomes" id="UP000663825"/>
    </source>
</evidence>
<dbReference type="PANTHER" id="PTHR24056">
    <property type="entry name" value="CELL DIVISION PROTEIN KINASE"/>
    <property type="match status" value="1"/>
</dbReference>
<dbReference type="Pfam" id="PF00069">
    <property type="entry name" value="Pkinase"/>
    <property type="match status" value="1"/>
</dbReference>
<feature type="domain" description="Protein kinase" evidence="7">
    <location>
        <begin position="1"/>
        <end position="196"/>
    </location>
</feature>
<protein>
    <recommendedName>
        <fullName evidence="7">Protein kinase domain-containing protein</fullName>
    </recommendedName>
</protein>
<proteinExistence type="predicted"/>
<dbReference type="GO" id="GO:0005634">
    <property type="term" value="C:nucleus"/>
    <property type="evidence" value="ECO:0007669"/>
    <property type="project" value="UniProtKB-SubCell"/>
</dbReference>
<reference evidence="8" key="1">
    <citation type="submission" date="2021-02" db="EMBL/GenBank/DDBJ databases">
        <authorList>
            <person name="Nowell W R."/>
        </authorList>
    </citation>
    <scope>NUCLEOTIDE SEQUENCE</scope>
</reference>
<evidence type="ECO:0000256" key="1">
    <source>
        <dbReference type="ARBA" id="ARBA00004123"/>
    </source>
</evidence>
<dbReference type="EMBL" id="CAJNXB010000032">
    <property type="protein sequence ID" value="CAF2994680.1"/>
    <property type="molecule type" value="Genomic_DNA"/>
</dbReference>
<keyword evidence="6" id="KW-0067">ATP-binding</keyword>
<name>A0A817KDK2_9BILA</name>
<comment type="subcellular location">
    <subcellularLocation>
        <location evidence="1">Nucleus</location>
    </subcellularLocation>
</comment>
<evidence type="ECO:0000256" key="2">
    <source>
        <dbReference type="ARBA" id="ARBA00022527"/>
    </source>
</evidence>
<comment type="caution">
    <text evidence="8">The sequence shown here is derived from an EMBL/GenBank/DDBJ whole genome shotgun (WGS) entry which is preliminary data.</text>
</comment>
<organism evidence="8 9">
    <name type="scientific">Rotaria socialis</name>
    <dbReference type="NCBI Taxonomy" id="392032"/>
    <lineage>
        <taxon>Eukaryota</taxon>
        <taxon>Metazoa</taxon>
        <taxon>Spiralia</taxon>
        <taxon>Gnathifera</taxon>
        <taxon>Rotifera</taxon>
        <taxon>Eurotatoria</taxon>
        <taxon>Bdelloidea</taxon>
        <taxon>Philodinida</taxon>
        <taxon>Philodinidae</taxon>
        <taxon>Rotaria</taxon>
    </lineage>
</organism>
<evidence type="ECO:0000259" key="7">
    <source>
        <dbReference type="PROSITE" id="PS50011"/>
    </source>
</evidence>